<evidence type="ECO:0000256" key="2">
    <source>
        <dbReference type="SAM" id="Phobius"/>
    </source>
</evidence>
<organism evidence="3 4">
    <name type="scientific">Linnemannia gamsii</name>
    <dbReference type="NCBI Taxonomy" id="64522"/>
    <lineage>
        <taxon>Eukaryota</taxon>
        <taxon>Fungi</taxon>
        <taxon>Fungi incertae sedis</taxon>
        <taxon>Mucoromycota</taxon>
        <taxon>Mortierellomycotina</taxon>
        <taxon>Mortierellomycetes</taxon>
        <taxon>Mortierellales</taxon>
        <taxon>Mortierellaceae</taxon>
        <taxon>Linnemannia</taxon>
    </lineage>
</organism>
<feature type="transmembrane region" description="Helical" evidence="2">
    <location>
        <begin position="404"/>
        <end position="426"/>
    </location>
</feature>
<gene>
    <name evidence="3" type="ORF">BGZ97_003079</name>
</gene>
<dbReference type="AlphaFoldDB" id="A0A9P6RFF0"/>
<dbReference type="Proteomes" id="UP000823405">
    <property type="component" value="Unassembled WGS sequence"/>
</dbReference>
<evidence type="ECO:0000313" key="4">
    <source>
        <dbReference type="Proteomes" id="UP000823405"/>
    </source>
</evidence>
<evidence type="ECO:0000256" key="1">
    <source>
        <dbReference type="SAM" id="MobiDB-lite"/>
    </source>
</evidence>
<protein>
    <submittedName>
        <fullName evidence="3">Uncharacterized protein</fullName>
    </submittedName>
</protein>
<feature type="compositionally biased region" description="Polar residues" evidence="1">
    <location>
        <begin position="359"/>
        <end position="378"/>
    </location>
</feature>
<proteinExistence type="predicted"/>
<dbReference type="EMBL" id="JAAAIN010000171">
    <property type="protein sequence ID" value="KAG0318936.1"/>
    <property type="molecule type" value="Genomic_DNA"/>
</dbReference>
<comment type="caution">
    <text evidence="3">The sequence shown here is derived from an EMBL/GenBank/DDBJ whole genome shotgun (WGS) entry which is preliminary data.</text>
</comment>
<accession>A0A9P6RFF0</accession>
<reference evidence="3" key="1">
    <citation type="journal article" date="2020" name="Fungal Divers.">
        <title>Resolving the Mortierellaceae phylogeny through synthesis of multi-gene phylogenetics and phylogenomics.</title>
        <authorList>
            <person name="Vandepol N."/>
            <person name="Liber J."/>
            <person name="Desiro A."/>
            <person name="Na H."/>
            <person name="Kennedy M."/>
            <person name="Barry K."/>
            <person name="Grigoriev I.V."/>
            <person name="Miller A.N."/>
            <person name="O'Donnell K."/>
            <person name="Stajich J.E."/>
            <person name="Bonito G."/>
        </authorList>
    </citation>
    <scope>NUCLEOTIDE SEQUENCE</scope>
    <source>
        <strain evidence="3">NVP60</strain>
    </source>
</reference>
<keyword evidence="2" id="KW-0472">Membrane</keyword>
<keyword evidence="4" id="KW-1185">Reference proteome</keyword>
<feature type="region of interest" description="Disordered" evidence="1">
    <location>
        <begin position="348"/>
        <end position="397"/>
    </location>
</feature>
<evidence type="ECO:0000313" key="3">
    <source>
        <dbReference type="EMBL" id="KAG0318936.1"/>
    </source>
</evidence>
<keyword evidence="2" id="KW-1133">Transmembrane helix</keyword>
<name>A0A9P6RFF0_9FUNG</name>
<sequence length="557" mass="59594">MSLKIPAYTHPCLSPSFYVGQPNIIFLFGVPDDTPTLVSHIVDLTDIDAPMVTYIASNSKTDPLYEWNSMAEKSCFANPSSYTSAGVPAAHASIEVQQFGPTSSGALLLTTNELNQAYDMPIVQFGSSKLFASTQVRDRDGFTIAWANFTNIDPVSDAKTLKEGWVGVKRNLTNIIVAPQGFDSLPLTAPMLAVGAYSTTNASGVLALFDKNGVGSLYMASSVFHDPATNAPLSWLFAGPKRPIDNGGAILTPNAIAISARGVAYILDQAANNLTVVYFLRPNTTKRLVKVVTNGGGGLPLFNKNMVGMVLHEPSGSTGKIVVYSLDKSTGVAKFNLLDTATGIWTGSGLVKPPPRPQQLPSRNTTAGHHSDTSTSTKAGRIEPSATATFRSDSSDDDQLTNSLAIIVANVAVALCLVMAIVLCVIRRRQQNRRVGSMFVMSSHLPPTNKYNRSSCCVDTTIHAMGGQIKVFCPESLAPPPLVHNHESHSNNNYRRPRIATQRILPGGVVCSSYSGSSSTSGHHELLYLHATDNSSHPLFSAIPARPILHHSVVQSH</sequence>
<dbReference type="OrthoDB" id="2385796at2759"/>
<keyword evidence="2" id="KW-0812">Transmembrane</keyword>